<dbReference type="Pfam" id="PF00289">
    <property type="entry name" value="Biotin_carb_N"/>
    <property type="match status" value="1"/>
</dbReference>
<proteinExistence type="predicted"/>
<dbReference type="SUPFAM" id="SSF56059">
    <property type="entry name" value="Glutathione synthetase ATP-binding domain-like"/>
    <property type="match status" value="1"/>
</dbReference>
<dbReference type="InterPro" id="IPR005481">
    <property type="entry name" value="BC-like_N"/>
</dbReference>
<protein>
    <submittedName>
        <fullName evidence="12">Methylcrotonyl-CoA carboxylase biotin-containing subunit</fullName>
        <ecNumber evidence="12">6.4.1.4</ecNumber>
    </submittedName>
</protein>
<dbReference type="InterPro" id="IPR000089">
    <property type="entry name" value="Biotin_lipoyl"/>
</dbReference>
<evidence type="ECO:0000313" key="12">
    <source>
        <dbReference type="EMBL" id="VAV90043.1"/>
    </source>
</evidence>
<evidence type="ECO:0000256" key="2">
    <source>
        <dbReference type="ARBA" id="ARBA00004305"/>
    </source>
</evidence>
<dbReference type="Gene3D" id="3.30.700.40">
    <property type="match status" value="1"/>
</dbReference>
<dbReference type="Pfam" id="PF02786">
    <property type="entry name" value="CPSase_L_D2"/>
    <property type="match status" value="1"/>
</dbReference>
<evidence type="ECO:0000256" key="6">
    <source>
        <dbReference type="ARBA" id="ARBA00022946"/>
    </source>
</evidence>
<dbReference type="PANTHER" id="PTHR18866:SF33">
    <property type="entry name" value="METHYLCROTONOYL-COA CARBOXYLASE SUBUNIT ALPHA, MITOCHONDRIAL-RELATED"/>
    <property type="match status" value="1"/>
</dbReference>
<dbReference type="SUPFAM" id="SSF52440">
    <property type="entry name" value="PreATP-grasp domain"/>
    <property type="match status" value="1"/>
</dbReference>
<dbReference type="FunFam" id="3.40.50.20:FF:000010">
    <property type="entry name" value="Propionyl-CoA carboxylase subunit alpha"/>
    <property type="match status" value="1"/>
</dbReference>
<dbReference type="InterPro" id="IPR011764">
    <property type="entry name" value="Biotin_carboxylation_dom"/>
</dbReference>
<dbReference type="Gene3D" id="3.30.470.20">
    <property type="entry name" value="ATP-grasp fold, B domain"/>
    <property type="match status" value="1"/>
</dbReference>
<dbReference type="InterPro" id="IPR011054">
    <property type="entry name" value="Rudment_hybrid_motif"/>
</dbReference>
<dbReference type="PROSITE" id="PS00867">
    <property type="entry name" value="CPSASE_2"/>
    <property type="match status" value="1"/>
</dbReference>
<evidence type="ECO:0000256" key="1">
    <source>
        <dbReference type="ARBA" id="ARBA00001953"/>
    </source>
</evidence>
<dbReference type="GO" id="GO:0004485">
    <property type="term" value="F:methylcrotonoyl-CoA carboxylase activity"/>
    <property type="evidence" value="ECO:0007669"/>
    <property type="project" value="UniProtKB-EC"/>
</dbReference>
<evidence type="ECO:0000256" key="3">
    <source>
        <dbReference type="ARBA" id="ARBA00022598"/>
    </source>
</evidence>
<accession>A0A3B0S0E8</accession>
<dbReference type="AlphaFoldDB" id="A0A3B0S0E8"/>
<keyword evidence="8" id="KW-0092">Biotin</keyword>
<dbReference type="InterPro" id="IPR011053">
    <property type="entry name" value="Single_hybrid_motif"/>
</dbReference>
<dbReference type="PROSITE" id="PS50968">
    <property type="entry name" value="BIOTINYL_LIPOYL"/>
    <property type="match status" value="1"/>
</dbReference>
<dbReference type="SUPFAM" id="SSF51230">
    <property type="entry name" value="Single hybrid motif"/>
    <property type="match status" value="1"/>
</dbReference>
<name>A0A3B0S0E8_9ZZZZ</name>
<dbReference type="GO" id="GO:0005524">
    <property type="term" value="F:ATP binding"/>
    <property type="evidence" value="ECO:0007669"/>
    <property type="project" value="UniProtKB-KW"/>
</dbReference>
<feature type="domain" description="Lipoyl-binding" evidence="9">
    <location>
        <begin position="577"/>
        <end position="654"/>
    </location>
</feature>
<comment type="cofactor">
    <cofactor evidence="1">
        <name>biotin</name>
        <dbReference type="ChEBI" id="CHEBI:57586"/>
    </cofactor>
</comment>
<evidence type="ECO:0000259" key="11">
    <source>
        <dbReference type="PROSITE" id="PS50979"/>
    </source>
</evidence>
<dbReference type="GO" id="GO:0005759">
    <property type="term" value="C:mitochondrial matrix"/>
    <property type="evidence" value="ECO:0007669"/>
    <property type="project" value="UniProtKB-SubCell"/>
</dbReference>
<dbReference type="InterPro" id="IPR011761">
    <property type="entry name" value="ATP-grasp"/>
</dbReference>
<dbReference type="PROSITE" id="PS00188">
    <property type="entry name" value="BIOTIN"/>
    <property type="match status" value="1"/>
</dbReference>
<dbReference type="Pfam" id="PF02785">
    <property type="entry name" value="Biotin_carb_C"/>
    <property type="match status" value="1"/>
</dbReference>
<evidence type="ECO:0000256" key="5">
    <source>
        <dbReference type="ARBA" id="ARBA00022840"/>
    </source>
</evidence>
<reference evidence="12" key="1">
    <citation type="submission" date="2018-06" db="EMBL/GenBank/DDBJ databases">
        <authorList>
            <person name="Zhirakovskaya E."/>
        </authorList>
    </citation>
    <scope>NUCLEOTIDE SEQUENCE</scope>
</reference>
<dbReference type="EC" id="6.4.1.4" evidence="12"/>
<dbReference type="EMBL" id="UOEC01000071">
    <property type="protein sequence ID" value="VAV90043.1"/>
    <property type="molecule type" value="Genomic_DNA"/>
</dbReference>
<gene>
    <name evidence="12" type="ORF">MNBD_ALPHA08-1653</name>
</gene>
<evidence type="ECO:0000256" key="7">
    <source>
        <dbReference type="ARBA" id="ARBA00023128"/>
    </source>
</evidence>
<dbReference type="SUPFAM" id="SSF51246">
    <property type="entry name" value="Rudiment single hybrid motif"/>
    <property type="match status" value="1"/>
</dbReference>
<evidence type="ECO:0000256" key="4">
    <source>
        <dbReference type="ARBA" id="ARBA00022741"/>
    </source>
</evidence>
<feature type="domain" description="ATP-grasp" evidence="10">
    <location>
        <begin position="120"/>
        <end position="322"/>
    </location>
</feature>
<keyword evidence="5" id="KW-0067">ATP-binding</keyword>
<evidence type="ECO:0000259" key="9">
    <source>
        <dbReference type="PROSITE" id="PS50968"/>
    </source>
</evidence>
<dbReference type="FunFam" id="3.30.1490.20:FF:000003">
    <property type="entry name" value="acetyl-CoA carboxylase isoform X1"/>
    <property type="match status" value="1"/>
</dbReference>
<dbReference type="Gene3D" id="2.40.50.100">
    <property type="match status" value="1"/>
</dbReference>
<dbReference type="CDD" id="cd06850">
    <property type="entry name" value="biotinyl_domain"/>
    <property type="match status" value="1"/>
</dbReference>
<organism evidence="12">
    <name type="scientific">hydrothermal vent metagenome</name>
    <dbReference type="NCBI Taxonomy" id="652676"/>
    <lineage>
        <taxon>unclassified sequences</taxon>
        <taxon>metagenomes</taxon>
        <taxon>ecological metagenomes</taxon>
    </lineage>
</organism>
<dbReference type="InterPro" id="IPR016185">
    <property type="entry name" value="PreATP-grasp_dom_sf"/>
</dbReference>
<feature type="domain" description="Biotin carboxylation" evidence="11">
    <location>
        <begin position="1"/>
        <end position="451"/>
    </location>
</feature>
<dbReference type="SMART" id="SM00878">
    <property type="entry name" value="Biotin_carb_C"/>
    <property type="match status" value="1"/>
</dbReference>
<dbReference type="PROSITE" id="PS50979">
    <property type="entry name" value="BC"/>
    <property type="match status" value="1"/>
</dbReference>
<dbReference type="InterPro" id="IPR005479">
    <property type="entry name" value="CPAse_ATP-bd"/>
</dbReference>
<dbReference type="InterPro" id="IPR050856">
    <property type="entry name" value="Biotin_carboxylase_complex"/>
</dbReference>
<dbReference type="GO" id="GO:0046872">
    <property type="term" value="F:metal ion binding"/>
    <property type="evidence" value="ECO:0007669"/>
    <property type="project" value="InterPro"/>
</dbReference>
<evidence type="ECO:0000259" key="10">
    <source>
        <dbReference type="PROSITE" id="PS50975"/>
    </source>
</evidence>
<sequence>MFSSILIANRGEIACRVAKTAKRMGLRVIALYSGADEGALHTQLADEAHYIGPPAAGESYLAGDKILKLAKATGAQCIHPGYGFLSENADFAEKCEKQGIKFVGPPAFAIRAMGLKDQAKDLMGKAGVPVVPGYQGANQDAAFLKQKARETGYPVMIKAVAGGGGKGMRKVDTHGQFDEALVSCLREASASFGDDRVLIEKFITNPRHIEMQIFGDSHGNAIHLFERDCSLQRRHQKVIEEAPAPGMTHEVRLAMGNAAVAAAKAVDYCGAGTVEFIVDGSDGLKPDGFFFMEMNTRLQVEHPVTELITGFDLVEWQLRVAAGEKLPAKQSDITISGHAFEARVYAEDPANGFLPQTGMLHQLDWPQEPDVRIDTGVRQGDVISPFYDPMIAKVIVKGDTRQQALEQLAQALDQTILLGLRNNISFLTTLARHPKFVSADMDTGLIDANIDDLLPQPSSFAENLAITAWVHQQTNLANSTSPWQTLTGWSLSGTNRIDTFHLLINGQEKQVNIHWQKNNFLIDDKTSVKAISIKNSAITATIDNEPGCGWLVQAGTRMFVASNGQHFEISARDLLDRNELGAAGSNVVKAPMPGKVIALNVKPGEDVATGEVLLVLEAMKMEHSLTATISGTVKAVDVEMAEQVTDGQVLVVLEPKEQD</sequence>
<keyword evidence="3 12" id="KW-0436">Ligase</keyword>
<comment type="subcellular location">
    <subcellularLocation>
        <location evidence="2">Mitochondrion matrix</location>
    </subcellularLocation>
</comment>
<keyword evidence="4" id="KW-0547">Nucleotide-binding</keyword>
<evidence type="ECO:0000256" key="8">
    <source>
        <dbReference type="ARBA" id="ARBA00023267"/>
    </source>
</evidence>
<keyword evidence="6" id="KW-0809">Transit peptide</keyword>
<dbReference type="Pfam" id="PF00364">
    <property type="entry name" value="Biotin_lipoyl"/>
    <property type="match status" value="1"/>
</dbReference>
<dbReference type="PROSITE" id="PS50975">
    <property type="entry name" value="ATP_GRASP"/>
    <property type="match status" value="1"/>
</dbReference>
<dbReference type="FunFam" id="2.40.50.100:FF:000003">
    <property type="entry name" value="Acetyl-CoA carboxylase biotin carboxyl carrier protein"/>
    <property type="match status" value="1"/>
</dbReference>
<dbReference type="InterPro" id="IPR001882">
    <property type="entry name" value="Biotin_BS"/>
</dbReference>
<dbReference type="InterPro" id="IPR005482">
    <property type="entry name" value="Biotin_COase_C"/>
</dbReference>
<keyword evidence="7" id="KW-0496">Mitochondrion</keyword>
<dbReference type="PANTHER" id="PTHR18866">
    <property type="entry name" value="CARBOXYLASE:PYRUVATE/ACETYL-COA/PROPIONYL-COA CARBOXYLASE"/>
    <property type="match status" value="1"/>
</dbReference>
<dbReference type="FunFam" id="3.30.470.20:FF:000028">
    <property type="entry name" value="Methylcrotonoyl-CoA carboxylase subunit alpha, mitochondrial"/>
    <property type="match status" value="1"/>
</dbReference>